<protein>
    <submittedName>
        <fullName evidence="1">Uncharacterized protein</fullName>
    </submittedName>
</protein>
<gene>
    <name evidence="1" type="ORF">ILYODFUR_018463</name>
</gene>
<proteinExistence type="predicted"/>
<accession>A0ABV0UH44</accession>
<keyword evidence="2" id="KW-1185">Reference proteome</keyword>
<dbReference type="EMBL" id="JAHRIQ010071308">
    <property type="protein sequence ID" value="MEQ2244563.1"/>
    <property type="molecule type" value="Genomic_DNA"/>
</dbReference>
<reference evidence="1 2" key="1">
    <citation type="submission" date="2021-06" db="EMBL/GenBank/DDBJ databases">
        <authorList>
            <person name="Palmer J.M."/>
        </authorList>
    </citation>
    <scope>NUCLEOTIDE SEQUENCE [LARGE SCALE GENOMIC DNA]</scope>
    <source>
        <strain evidence="2">if_2019</strain>
        <tissue evidence="1">Muscle</tissue>
    </source>
</reference>
<sequence>MQRNIHTINLRPMPGQTHPFCCPGYPVPFPIHLKELTLYSGTSKQGLHTGLFVQETKQITDPEIKWKSVQWRKMRTKKLNRDKQQENKELKDIWTTLETQNTPLNNASFVCCFLILWFMGSN</sequence>
<comment type="caution">
    <text evidence="1">The sequence shown here is derived from an EMBL/GenBank/DDBJ whole genome shotgun (WGS) entry which is preliminary data.</text>
</comment>
<organism evidence="1 2">
    <name type="scientific">Ilyodon furcidens</name>
    <name type="common">goldbreast splitfin</name>
    <dbReference type="NCBI Taxonomy" id="33524"/>
    <lineage>
        <taxon>Eukaryota</taxon>
        <taxon>Metazoa</taxon>
        <taxon>Chordata</taxon>
        <taxon>Craniata</taxon>
        <taxon>Vertebrata</taxon>
        <taxon>Euteleostomi</taxon>
        <taxon>Actinopterygii</taxon>
        <taxon>Neopterygii</taxon>
        <taxon>Teleostei</taxon>
        <taxon>Neoteleostei</taxon>
        <taxon>Acanthomorphata</taxon>
        <taxon>Ovalentaria</taxon>
        <taxon>Atherinomorphae</taxon>
        <taxon>Cyprinodontiformes</taxon>
        <taxon>Goodeidae</taxon>
        <taxon>Ilyodon</taxon>
    </lineage>
</organism>
<dbReference type="Proteomes" id="UP001482620">
    <property type="component" value="Unassembled WGS sequence"/>
</dbReference>
<name>A0ABV0UH44_9TELE</name>
<evidence type="ECO:0000313" key="2">
    <source>
        <dbReference type="Proteomes" id="UP001482620"/>
    </source>
</evidence>
<evidence type="ECO:0000313" key="1">
    <source>
        <dbReference type="EMBL" id="MEQ2244563.1"/>
    </source>
</evidence>